<dbReference type="EMBL" id="JADNRY010000065">
    <property type="protein sequence ID" value="KAF9068024.1"/>
    <property type="molecule type" value="Genomic_DNA"/>
</dbReference>
<feature type="compositionally biased region" description="Low complexity" evidence="1">
    <location>
        <begin position="579"/>
        <end position="590"/>
    </location>
</feature>
<organism evidence="2 3">
    <name type="scientific">Rhodocollybia butyracea</name>
    <dbReference type="NCBI Taxonomy" id="206335"/>
    <lineage>
        <taxon>Eukaryota</taxon>
        <taxon>Fungi</taxon>
        <taxon>Dikarya</taxon>
        <taxon>Basidiomycota</taxon>
        <taxon>Agaricomycotina</taxon>
        <taxon>Agaricomycetes</taxon>
        <taxon>Agaricomycetidae</taxon>
        <taxon>Agaricales</taxon>
        <taxon>Marasmiineae</taxon>
        <taxon>Omphalotaceae</taxon>
        <taxon>Rhodocollybia</taxon>
    </lineage>
</organism>
<feature type="compositionally biased region" description="Low complexity" evidence="1">
    <location>
        <begin position="601"/>
        <end position="610"/>
    </location>
</feature>
<feature type="compositionally biased region" description="Basic and acidic residues" evidence="1">
    <location>
        <begin position="545"/>
        <end position="560"/>
    </location>
</feature>
<accession>A0A9P5PLI1</accession>
<sequence>MQTNNTFATTRLLDDCGLDPNSNFFKQLQDLLHTDSAPTNSTIPLIPALTTPPTLPILNLQDVIAASKSHPETERSPSPIPEVPEPATGLSDLFRQLYAPSGKWKWTSGHNILDEESRFLSAGAMCSTYYKKGKVAGRQLSYICKSWKTNKEWDKAFYSELALYKKQLRPLQGQCVPNIIGVFSAPSALNVAMEPPHSSFWIEASTDMPLSLKERCLDAFVNIHSRGVFHGDIELRHMLIGGDAQVTIIDFQESAALEPNAKVFLRPATPGDLRREIRKVKVKLDYPGSRMYEKEKRERCLRRNKHNTDEASRAFLNPSYTPELEDETEDDALNPPVLDAQEWQDWIAAPSLPRVFIVPGQTLQQQTGAYHAFLASLKPRCQVSVPLSGSSDDKPNGDQMMQTENSKHSIQDTKPKLEDLPPIVPPESSRSQLPSNPPPTLYLPEMSKQSKQSGHPNLVDSFPPFPPFPLPPRRSGSHIRSPPAHHNSPQSSPGIFDRLALLRVLSDLPPQTSSDLFPSQARQLLGAELSRVGRIVRKRSGSFESHCDDDRPTKRVRLDDEAPESSSSFIVVEDRDHVSTTSISSPSTSPGEVTGNLPLHTSVSNSSTSSAGLEDKCLGLGKYDWLPNLRYPSLPRAINEEDRRSWARVAMENLAQCALQQLPHPDLIKLYPDHPRWVDPDVQVFLGRLQRSEKELAWAAIQNPEKKVPGPRHPRSLGNLKRSLWEIQHDLECTAPETRIQKRRRVLEEGDDIGSSDVSDATGGPASSRRVRFAVDEQNTSTSAAVPTSLCFVKSDMGETGQKSASRDPSLRSWYQKPIGFVTRVFSWT</sequence>
<feature type="compositionally biased region" description="Pro residues" evidence="1">
    <location>
        <begin position="463"/>
        <end position="472"/>
    </location>
</feature>
<feature type="compositionally biased region" description="Basic and acidic residues" evidence="1">
    <location>
        <begin position="405"/>
        <end position="419"/>
    </location>
</feature>
<feature type="region of interest" description="Disordered" evidence="1">
    <location>
        <begin position="748"/>
        <end position="768"/>
    </location>
</feature>
<feature type="region of interest" description="Disordered" evidence="1">
    <location>
        <begin position="385"/>
        <end position="494"/>
    </location>
</feature>
<feature type="region of interest" description="Disordered" evidence="1">
    <location>
        <begin position="311"/>
        <end position="331"/>
    </location>
</feature>
<feature type="region of interest" description="Disordered" evidence="1">
    <location>
        <begin position="541"/>
        <end position="612"/>
    </location>
</feature>
<comment type="caution">
    <text evidence="2">The sequence shown here is derived from an EMBL/GenBank/DDBJ whole genome shotgun (WGS) entry which is preliminary data.</text>
</comment>
<dbReference type="InterPro" id="IPR011009">
    <property type="entry name" value="Kinase-like_dom_sf"/>
</dbReference>
<name>A0A9P5PLI1_9AGAR</name>
<keyword evidence="3" id="KW-1185">Reference proteome</keyword>
<evidence type="ECO:0000313" key="3">
    <source>
        <dbReference type="Proteomes" id="UP000772434"/>
    </source>
</evidence>
<protein>
    <recommendedName>
        <fullName evidence="4">Protein kinase domain-containing protein</fullName>
    </recommendedName>
</protein>
<reference evidence="2" key="1">
    <citation type="submission" date="2020-11" db="EMBL/GenBank/DDBJ databases">
        <authorList>
            <consortium name="DOE Joint Genome Institute"/>
            <person name="Ahrendt S."/>
            <person name="Riley R."/>
            <person name="Andreopoulos W."/>
            <person name="Labutti K."/>
            <person name="Pangilinan J."/>
            <person name="Ruiz-Duenas F.J."/>
            <person name="Barrasa J.M."/>
            <person name="Sanchez-Garcia M."/>
            <person name="Camarero S."/>
            <person name="Miyauchi S."/>
            <person name="Serrano A."/>
            <person name="Linde D."/>
            <person name="Babiker R."/>
            <person name="Drula E."/>
            <person name="Ayuso-Fernandez I."/>
            <person name="Pacheco R."/>
            <person name="Padilla G."/>
            <person name="Ferreira P."/>
            <person name="Barriuso J."/>
            <person name="Kellner H."/>
            <person name="Castanera R."/>
            <person name="Alfaro M."/>
            <person name="Ramirez L."/>
            <person name="Pisabarro A.G."/>
            <person name="Kuo A."/>
            <person name="Tritt A."/>
            <person name="Lipzen A."/>
            <person name="He G."/>
            <person name="Yan M."/>
            <person name="Ng V."/>
            <person name="Cullen D."/>
            <person name="Martin F."/>
            <person name="Rosso M.-N."/>
            <person name="Henrissat B."/>
            <person name="Hibbett D."/>
            <person name="Martinez A.T."/>
            <person name="Grigoriev I.V."/>
        </authorList>
    </citation>
    <scope>NUCLEOTIDE SEQUENCE</scope>
    <source>
        <strain evidence="2">AH 40177</strain>
    </source>
</reference>
<dbReference type="SUPFAM" id="SSF56112">
    <property type="entry name" value="Protein kinase-like (PK-like)"/>
    <property type="match status" value="1"/>
</dbReference>
<proteinExistence type="predicted"/>
<gene>
    <name evidence="2" type="ORF">BDP27DRAFT_1295571</name>
</gene>
<dbReference type="AlphaFoldDB" id="A0A9P5PLI1"/>
<dbReference type="OrthoDB" id="2687876at2759"/>
<dbReference type="Proteomes" id="UP000772434">
    <property type="component" value="Unassembled WGS sequence"/>
</dbReference>
<evidence type="ECO:0000313" key="2">
    <source>
        <dbReference type="EMBL" id="KAF9068024.1"/>
    </source>
</evidence>
<evidence type="ECO:0008006" key="4">
    <source>
        <dbReference type="Google" id="ProtNLM"/>
    </source>
</evidence>
<evidence type="ECO:0000256" key="1">
    <source>
        <dbReference type="SAM" id="MobiDB-lite"/>
    </source>
</evidence>